<organism evidence="3 4">
    <name type="scientific">Methanobacterium spitsbergense</name>
    <dbReference type="NCBI Taxonomy" id="2874285"/>
    <lineage>
        <taxon>Archaea</taxon>
        <taxon>Methanobacteriati</taxon>
        <taxon>Methanobacteriota</taxon>
        <taxon>Methanomada group</taxon>
        <taxon>Methanobacteria</taxon>
        <taxon>Methanobacteriales</taxon>
        <taxon>Methanobacteriaceae</taxon>
        <taxon>Methanobacterium</taxon>
    </lineage>
</organism>
<proteinExistence type="predicted"/>
<dbReference type="Pfam" id="PF00535">
    <property type="entry name" value="Glycos_transf_2"/>
    <property type="match status" value="1"/>
</dbReference>
<keyword evidence="4" id="KW-1185">Reference proteome</keyword>
<keyword evidence="1" id="KW-1133">Transmembrane helix</keyword>
<sequence length="311" mass="35344">MKISVIIPMYNEEDNVLRTLVEVNSIMKDYEDYEILVVDDGSKDETIRLAKEFSLTNPYVHVHRQSVNMGMGRALRTGFEKSDGNIIITIDADLSYNASHINLLTFELLNDETIDIVVGSPYMEGGEVKNVPFFRLFISKVANKFVGYSMSENLSTVTSVLRAYRREVLDSMELESNGTNINLEILSKAIATRYKIKEIPALLEGRQLGKSKLKFRSKTISHVLFSLYEKPMILFGVMGLFLCLIGIVSGIYLFYEYTLGTLDPTRPLMLFMVLMIISGIQILIFGFVATQISLLKREIYIVQKENKLSKK</sequence>
<dbReference type="EMBL" id="JAIOUQ010000009">
    <property type="protein sequence ID" value="MBZ2166169.1"/>
    <property type="molecule type" value="Genomic_DNA"/>
</dbReference>
<dbReference type="PANTHER" id="PTHR48090:SF7">
    <property type="entry name" value="RFBJ PROTEIN"/>
    <property type="match status" value="1"/>
</dbReference>
<keyword evidence="1" id="KW-0812">Transmembrane</keyword>
<evidence type="ECO:0000259" key="2">
    <source>
        <dbReference type="Pfam" id="PF00535"/>
    </source>
</evidence>
<reference evidence="4" key="1">
    <citation type="journal article" date="2022" name="Microbiol. Resour. Announc.">
        <title>Draft Genome Sequence of a Methanogenic Archaeon from West Spitsbergen Permafrost.</title>
        <authorList>
            <person name="Trubitsyn V."/>
            <person name="Rivkina E."/>
            <person name="Shcherbakova V."/>
        </authorList>
    </citation>
    <scope>NUCLEOTIDE SEQUENCE [LARGE SCALE GENOMIC DNA]</scope>
    <source>
        <strain evidence="4">VT</strain>
    </source>
</reference>
<evidence type="ECO:0000256" key="1">
    <source>
        <dbReference type="SAM" id="Phobius"/>
    </source>
</evidence>
<dbReference type="Proteomes" id="UP000825933">
    <property type="component" value="Unassembled WGS sequence"/>
</dbReference>
<feature type="domain" description="Glycosyltransferase 2-like" evidence="2">
    <location>
        <begin position="4"/>
        <end position="170"/>
    </location>
</feature>
<accession>A0A8T5UZM8</accession>
<dbReference type="InterPro" id="IPR001173">
    <property type="entry name" value="Glyco_trans_2-like"/>
</dbReference>
<dbReference type="InterPro" id="IPR050256">
    <property type="entry name" value="Glycosyltransferase_2"/>
</dbReference>
<gene>
    <name evidence="3" type="ORF">K8N75_08975</name>
</gene>
<feature type="transmembrane region" description="Helical" evidence="1">
    <location>
        <begin position="232"/>
        <end position="255"/>
    </location>
</feature>
<dbReference type="InterPro" id="IPR029044">
    <property type="entry name" value="Nucleotide-diphossugar_trans"/>
</dbReference>
<evidence type="ECO:0000313" key="3">
    <source>
        <dbReference type="EMBL" id="MBZ2166169.1"/>
    </source>
</evidence>
<dbReference type="PANTHER" id="PTHR48090">
    <property type="entry name" value="UNDECAPRENYL-PHOSPHATE 4-DEOXY-4-FORMAMIDO-L-ARABINOSE TRANSFERASE-RELATED"/>
    <property type="match status" value="1"/>
</dbReference>
<keyword evidence="1" id="KW-0472">Membrane</keyword>
<dbReference type="Gene3D" id="3.90.550.10">
    <property type="entry name" value="Spore Coat Polysaccharide Biosynthesis Protein SpsA, Chain A"/>
    <property type="match status" value="1"/>
</dbReference>
<dbReference type="CDD" id="cd04179">
    <property type="entry name" value="DPM_DPG-synthase_like"/>
    <property type="match status" value="1"/>
</dbReference>
<dbReference type="RefSeq" id="WP_223791733.1">
    <property type="nucleotide sequence ID" value="NZ_JAIOUQ010000009.1"/>
</dbReference>
<comment type="caution">
    <text evidence="3">The sequence shown here is derived from an EMBL/GenBank/DDBJ whole genome shotgun (WGS) entry which is preliminary data.</text>
</comment>
<name>A0A8T5UZM8_9EURY</name>
<dbReference type="SUPFAM" id="SSF53448">
    <property type="entry name" value="Nucleotide-diphospho-sugar transferases"/>
    <property type="match status" value="1"/>
</dbReference>
<feature type="transmembrane region" description="Helical" evidence="1">
    <location>
        <begin position="267"/>
        <end position="289"/>
    </location>
</feature>
<evidence type="ECO:0000313" key="4">
    <source>
        <dbReference type="Proteomes" id="UP000825933"/>
    </source>
</evidence>
<protein>
    <submittedName>
        <fullName evidence="3">Glycosyltransferase family 2 protein</fullName>
    </submittedName>
</protein>
<dbReference type="AlphaFoldDB" id="A0A8T5UZM8"/>